<dbReference type="SUPFAM" id="SSF56300">
    <property type="entry name" value="Metallo-dependent phosphatases"/>
    <property type="match status" value="1"/>
</dbReference>
<dbReference type="KEGG" id="rpne:NCTC8284_00168"/>
<dbReference type="GO" id="GO:0008254">
    <property type="term" value="F:3'-nucleotidase activity"/>
    <property type="evidence" value="ECO:0007669"/>
    <property type="project" value="UniProtKB-EC"/>
</dbReference>
<protein>
    <submittedName>
        <fullName evidence="1">2',3'-cyclic-nucleotide 2'-phosphodiesterase/3'-nucleotidase</fullName>
        <ecNumber evidence="1">3.1.3.6</ecNumber>
    </submittedName>
</protein>
<accession>A0A3S4U461</accession>
<dbReference type="InterPro" id="IPR029052">
    <property type="entry name" value="Metallo-depent_PP-like"/>
</dbReference>
<evidence type="ECO:0000313" key="1">
    <source>
        <dbReference type="EMBL" id="VEH65034.1"/>
    </source>
</evidence>
<proteinExistence type="predicted"/>
<name>A0A3S4U461_9PAST</name>
<gene>
    <name evidence="1" type="primary">cpdB_2</name>
    <name evidence="1" type="ORF">NCTC8284_00168</name>
</gene>
<dbReference type="AlphaFoldDB" id="A0A3S4U461"/>
<sequence>MIALAHTGPSDEPYREGAENSAFYLADVPHIDAVIFGHSHRLFPNKEFAKSPNADIVKGTVKGVPESMAGYWANNISVVDLGLTEHNGKWIVTEGRAALRPILMQRTKSACRK</sequence>
<keyword evidence="1" id="KW-0378">Hydrolase</keyword>
<organism evidence="1 2">
    <name type="scientific">Rodentibacter pneumotropicus</name>
    <dbReference type="NCBI Taxonomy" id="758"/>
    <lineage>
        <taxon>Bacteria</taxon>
        <taxon>Pseudomonadati</taxon>
        <taxon>Pseudomonadota</taxon>
        <taxon>Gammaproteobacteria</taxon>
        <taxon>Pasteurellales</taxon>
        <taxon>Pasteurellaceae</taxon>
        <taxon>Rodentibacter</taxon>
    </lineage>
</organism>
<reference evidence="1 2" key="1">
    <citation type="submission" date="2018-12" db="EMBL/GenBank/DDBJ databases">
        <authorList>
            <consortium name="Pathogen Informatics"/>
        </authorList>
    </citation>
    <scope>NUCLEOTIDE SEQUENCE [LARGE SCALE GENOMIC DNA]</scope>
    <source>
        <strain evidence="1 2">NCTC8284</strain>
    </source>
</reference>
<dbReference type="Gene3D" id="3.60.21.10">
    <property type="match status" value="1"/>
</dbReference>
<evidence type="ECO:0000313" key="2">
    <source>
        <dbReference type="Proteomes" id="UP000278733"/>
    </source>
</evidence>
<dbReference type="EC" id="3.1.3.6" evidence="1"/>
<dbReference type="Proteomes" id="UP000278733">
    <property type="component" value="Chromosome"/>
</dbReference>
<dbReference type="EMBL" id="LR134405">
    <property type="protein sequence ID" value="VEH65034.1"/>
    <property type="molecule type" value="Genomic_DNA"/>
</dbReference>